<dbReference type="InterPro" id="IPR036282">
    <property type="entry name" value="Glutathione-S-Trfase_C_sf"/>
</dbReference>
<proteinExistence type="predicted"/>
<dbReference type="Gene3D" id="1.20.1050.10">
    <property type="match status" value="1"/>
</dbReference>
<dbReference type="Pfam" id="PF13417">
    <property type="entry name" value="GST_N_3"/>
    <property type="match status" value="1"/>
</dbReference>
<evidence type="ECO:0000259" key="1">
    <source>
        <dbReference type="PROSITE" id="PS50404"/>
    </source>
</evidence>
<feature type="domain" description="GST N-terminal" evidence="1">
    <location>
        <begin position="1"/>
        <end position="78"/>
    </location>
</feature>
<dbReference type="GO" id="GO:0006749">
    <property type="term" value="P:glutathione metabolic process"/>
    <property type="evidence" value="ECO:0007669"/>
    <property type="project" value="TreeGrafter"/>
</dbReference>
<dbReference type="SUPFAM" id="SSF47616">
    <property type="entry name" value="GST C-terminal domain-like"/>
    <property type="match status" value="1"/>
</dbReference>
<name>A0A0N0GPR2_9NEIS</name>
<reference evidence="2 3" key="1">
    <citation type="submission" date="2015-07" db="EMBL/GenBank/DDBJ databases">
        <title>Draft genome sequence of the Amantichitinum ursilacus IGB-41, a new chitin-degrading bacterium.</title>
        <authorList>
            <person name="Kirstahler P."/>
            <person name="Guenther M."/>
            <person name="Grumaz C."/>
            <person name="Rupp S."/>
            <person name="Zibek S."/>
            <person name="Sohn K."/>
        </authorList>
    </citation>
    <scope>NUCLEOTIDE SEQUENCE [LARGE SCALE GENOMIC DNA]</scope>
    <source>
        <strain evidence="2 3">IGB-41</strain>
    </source>
</reference>
<sequence>MKLIGMLDSPYVRRAAVCLRVLDIAYEHEAVSVFRHFDRFHSINPVVKAPTLVLDDGRTLMDSTLIIDYAMRLSGRGERLVPAAASASIDLYRLTGLALAANEKTVQIVYEELLRPAEKRHAPWIARVSSQLLAACSGLESEITQRPAFDGTLDLASISIATAWTFMQQMQPDVVKAADYPALAAYAAAVEQHPILLAIPPL</sequence>
<evidence type="ECO:0000313" key="2">
    <source>
        <dbReference type="EMBL" id="KPC53731.1"/>
    </source>
</evidence>
<dbReference type="GO" id="GO:0016034">
    <property type="term" value="F:maleylacetoacetate isomerase activity"/>
    <property type="evidence" value="ECO:0007669"/>
    <property type="project" value="TreeGrafter"/>
</dbReference>
<dbReference type="RefSeq" id="WP_053937227.1">
    <property type="nucleotide sequence ID" value="NZ_LAQT01000005.1"/>
</dbReference>
<organism evidence="2 3">
    <name type="scientific">Amantichitinum ursilacus</name>
    <dbReference type="NCBI Taxonomy" id="857265"/>
    <lineage>
        <taxon>Bacteria</taxon>
        <taxon>Pseudomonadati</taxon>
        <taxon>Pseudomonadota</taxon>
        <taxon>Betaproteobacteria</taxon>
        <taxon>Neisseriales</taxon>
        <taxon>Chitinibacteraceae</taxon>
        <taxon>Amantichitinum</taxon>
    </lineage>
</organism>
<keyword evidence="3" id="KW-1185">Reference proteome</keyword>
<gene>
    <name evidence="2" type="primary">yibF</name>
    <name evidence="2" type="ORF">WG78_07805</name>
</gene>
<comment type="caution">
    <text evidence="2">The sequence shown here is derived from an EMBL/GenBank/DDBJ whole genome shotgun (WGS) entry which is preliminary data.</text>
</comment>
<dbReference type="EMBL" id="LAQT01000005">
    <property type="protein sequence ID" value="KPC53731.1"/>
    <property type="molecule type" value="Genomic_DNA"/>
</dbReference>
<dbReference type="Pfam" id="PF13410">
    <property type="entry name" value="GST_C_2"/>
    <property type="match status" value="1"/>
</dbReference>
<dbReference type="Proteomes" id="UP000037939">
    <property type="component" value="Unassembled WGS sequence"/>
</dbReference>
<dbReference type="Gene3D" id="3.40.30.10">
    <property type="entry name" value="Glutaredoxin"/>
    <property type="match status" value="1"/>
</dbReference>
<dbReference type="OrthoDB" id="8634103at2"/>
<dbReference type="PANTHER" id="PTHR42673">
    <property type="entry name" value="MALEYLACETOACETATE ISOMERASE"/>
    <property type="match status" value="1"/>
</dbReference>
<dbReference type="CDD" id="cd00570">
    <property type="entry name" value="GST_N_family"/>
    <property type="match status" value="1"/>
</dbReference>
<dbReference type="STRING" id="857265.WG78_07805"/>
<dbReference type="InterPro" id="IPR036249">
    <property type="entry name" value="Thioredoxin-like_sf"/>
</dbReference>
<evidence type="ECO:0000313" key="3">
    <source>
        <dbReference type="Proteomes" id="UP000037939"/>
    </source>
</evidence>
<dbReference type="InterPro" id="IPR004045">
    <property type="entry name" value="Glutathione_S-Trfase_N"/>
</dbReference>
<dbReference type="AlphaFoldDB" id="A0A0N0GPR2"/>
<dbReference type="SUPFAM" id="SSF52833">
    <property type="entry name" value="Thioredoxin-like"/>
    <property type="match status" value="1"/>
</dbReference>
<accession>A0A0N0GPR2</accession>
<dbReference type="PATRIC" id="fig|857265.3.peg.1599"/>
<dbReference type="PROSITE" id="PS50404">
    <property type="entry name" value="GST_NTER"/>
    <property type="match status" value="1"/>
</dbReference>
<protein>
    <submittedName>
        <fullName evidence="2">Putative GST-like protein YibF</fullName>
    </submittedName>
</protein>
<dbReference type="PANTHER" id="PTHR42673:SF21">
    <property type="entry name" value="GLUTATHIONE S-TRANSFERASE YFCF"/>
    <property type="match status" value="1"/>
</dbReference>
<dbReference type="GO" id="GO:0004364">
    <property type="term" value="F:glutathione transferase activity"/>
    <property type="evidence" value="ECO:0007669"/>
    <property type="project" value="TreeGrafter"/>
</dbReference>
<dbReference type="GO" id="GO:0006559">
    <property type="term" value="P:L-phenylalanine catabolic process"/>
    <property type="evidence" value="ECO:0007669"/>
    <property type="project" value="TreeGrafter"/>
</dbReference>